<dbReference type="Pfam" id="PF00366">
    <property type="entry name" value="Ribosomal_S17"/>
    <property type="match status" value="1"/>
</dbReference>
<dbReference type="PATRIC" id="fig|673862.3.peg.390"/>
<dbReference type="NCBIfam" id="NF004123">
    <property type="entry name" value="PRK05610.1"/>
    <property type="match status" value="1"/>
</dbReference>
<dbReference type="CDD" id="cd00364">
    <property type="entry name" value="Ribosomal_uS17"/>
    <property type="match status" value="1"/>
</dbReference>
<evidence type="ECO:0000313" key="7">
    <source>
        <dbReference type="EMBL" id="CDK30504.1"/>
    </source>
</evidence>
<dbReference type="PANTHER" id="PTHR10744">
    <property type="entry name" value="40S RIBOSOMAL PROTEIN S11 FAMILY MEMBER"/>
    <property type="match status" value="1"/>
</dbReference>
<accession>V6DG30</accession>
<organism evidence="7 8">
    <name type="scientific">Candidatus Babela massiliensis</name>
    <dbReference type="NCBI Taxonomy" id="673862"/>
    <lineage>
        <taxon>Bacteria</taxon>
        <taxon>Candidatus Babelota</taxon>
        <taxon>Candidatus Babeliae</taxon>
        <taxon>Candidatus Babeliales</taxon>
        <taxon>Candidatus Babeliaceae</taxon>
        <taxon>Candidatus Babela</taxon>
    </lineage>
</organism>
<evidence type="ECO:0000256" key="5">
    <source>
        <dbReference type="ARBA" id="ARBA00023274"/>
    </source>
</evidence>
<reference evidence="7 8" key="1">
    <citation type="journal article" date="2015" name="Biol. Direct">
        <title>Babela massiliensis, a representative of a widespread bacterial phylum with unusual adaptations to parasitism in amoebae.</title>
        <authorList>
            <person name="Pagnier I."/>
            <person name="Yutin N."/>
            <person name="Croce O."/>
            <person name="Makarova K.S."/>
            <person name="Wolf Y.I."/>
            <person name="Benamar S."/>
            <person name="Raoult D."/>
            <person name="Koonin E.V."/>
            <person name="La Scola B."/>
        </authorList>
    </citation>
    <scope>NUCLEOTIDE SEQUENCE [LARGE SCALE GENOMIC DNA]</scope>
    <source>
        <strain evidence="8">BABL1</strain>
    </source>
</reference>
<dbReference type="Gene3D" id="2.40.50.140">
    <property type="entry name" value="Nucleic acid-binding proteins"/>
    <property type="match status" value="1"/>
</dbReference>
<name>V6DG30_9BACT</name>
<dbReference type="SUPFAM" id="SSF50249">
    <property type="entry name" value="Nucleic acid-binding proteins"/>
    <property type="match status" value="1"/>
</dbReference>
<dbReference type="HAMAP" id="MF_01345_B">
    <property type="entry name" value="Ribosomal_uS17_B"/>
    <property type="match status" value="1"/>
</dbReference>
<keyword evidence="2 6" id="KW-0699">rRNA-binding</keyword>
<evidence type="ECO:0000256" key="3">
    <source>
        <dbReference type="ARBA" id="ARBA00022884"/>
    </source>
</evidence>
<dbReference type="GO" id="GO:0019843">
    <property type="term" value="F:rRNA binding"/>
    <property type="evidence" value="ECO:0007669"/>
    <property type="project" value="UniProtKB-UniRule"/>
</dbReference>
<dbReference type="Proteomes" id="UP000018769">
    <property type="component" value="Chromosome I"/>
</dbReference>
<dbReference type="AlphaFoldDB" id="V6DG30"/>
<evidence type="ECO:0000313" key="8">
    <source>
        <dbReference type="Proteomes" id="UP000018769"/>
    </source>
</evidence>
<dbReference type="NCBIfam" id="TIGR03635">
    <property type="entry name" value="uS17_bact"/>
    <property type="match status" value="1"/>
</dbReference>
<comment type="similarity">
    <text evidence="1 6">Belongs to the universal ribosomal protein uS17 family.</text>
</comment>
<evidence type="ECO:0000256" key="4">
    <source>
        <dbReference type="ARBA" id="ARBA00022980"/>
    </source>
</evidence>
<dbReference type="eggNOG" id="COG0186">
    <property type="taxonomic scope" value="Bacteria"/>
</dbReference>
<dbReference type="GO" id="GO:0006412">
    <property type="term" value="P:translation"/>
    <property type="evidence" value="ECO:0007669"/>
    <property type="project" value="UniProtKB-UniRule"/>
</dbReference>
<evidence type="ECO:0000256" key="6">
    <source>
        <dbReference type="HAMAP-Rule" id="MF_01345"/>
    </source>
</evidence>
<dbReference type="HOGENOM" id="CLU_073626_1_0_7"/>
<dbReference type="OrthoDB" id="9811714at2"/>
<dbReference type="InterPro" id="IPR000266">
    <property type="entry name" value="Ribosomal_uS17"/>
</dbReference>
<proteinExistence type="inferred from homology"/>
<sequence>MSENKEIKTKFVLTGEVISDKMDKTVVVRVERTFMHPRYQKIMRSFKKYKVHDENESARLGDIVEFYEGRPLSKTKYMYLSRILKSTDLSH</sequence>
<dbReference type="InterPro" id="IPR012340">
    <property type="entry name" value="NA-bd_OB-fold"/>
</dbReference>
<keyword evidence="8" id="KW-1185">Reference proteome</keyword>
<dbReference type="STRING" id="673862.BABL1_gene_515"/>
<keyword evidence="5 6" id="KW-0687">Ribonucleoprotein</keyword>
<comment type="function">
    <text evidence="6">One of the primary rRNA binding proteins, it binds specifically to the 5'-end of 16S ribosomal RNA.</text>
</comment>
<evidence type="ECO:0000256" key="2">
    <source>
        <dbReference type="ARBA" id="ARBA00022730"/>
    </source>
</evidence>
<keyword evidence="4 6" id="KW-0689">Ribosomal protein</keyword>
<evidence type="ECO:0000256" key="1">
    <source>
        <dbReference type="ARBA" id="ARBA00010254"/>
    </source>
</evidence>
<protein>
    <recommendedName>
        <fullName evidence="6">Small ribosomal subunit protein uS17</fullName>
    </recommendedName>
</protein>
<dbReference type="InterPro" id="IPR019984">
    <property type="entry name" value="Ribosomal_uS17_bact/chlr"/>
</dbReference>
<dbReference type="KEGG" id="dpb:BABL1_gene_515"/>
<comment type="subunit">
    <text evidence="6">Part of the 30S ribosomal subunit.</text>
</comment>
<dbReference type="EMBL" id="HG793133">
    <property type="protein sequence ID" value="CDK30504.1"/>
    <property type="molecule type" value="Genomic_DNA"/>
</dbReference>
<keyword evidence="3 6" id="KW-0694">RNA-binding</keyword>
<dbReference type="PRINTS" id="PR00973">
    <property type="entry name" value="RIBOSOMALS17"/>
</dbReference>
<dbReference type="RefSeq" id="WP_023791732.1">
    <property type="nucleotide sequence ID" value="NC_023003.1"/>
</dbReference>
<gene>
    <name evidence="6 7" type="primary">rpsQ</name>
    <name evidence="7" type="ORF">BABL1_gene_515</name>
</gene>
<dbReference type="PANTHER" id="PTHR10744:SF1">
    <property type="entry name" value="SMALL RIBOSOMAL SUBUNIT PROTEIN US17M"/>
    <property type="match status" value="1"/>
</dbReference>
<dbReference type="GO" id="GO:0022627">
    <property type="term" value="C:cytosolic small ribosomal subunit"/>
    <property type="evidence" value="ECO:0007669"/>
    <property type="project" value="UniProtKB-UniRule"/>
</dbReference>
<dbReference type="GO" id="GO:0003735">
    <property type="term" value="F:structural constituent of ribosome"/>
    <property type="evidence" value="ECO:0007669"/>
    <property type="project" value="UniProtKB-UniRule"/>
</dbReference>